<dbReference type="Pfam" id="PF04616">
    <property type="entry name" value="Glyco_hydro_43"/>
    <property type="match status" value="1"/>
</dbReference>
<dbReference type="Proteomes" id="UP000326877">
    <property type="component" value="Unassembled WGS sequence"/>
</dbReference>
<reference evidence="7" key="1">
    <citation type="submission" date="2019-04" db="EMBL/GenBank/DDBJ databases">
        <title>Friends and foes A comparative genomics studyof 23 Aspergillus species from section Flavi.</title>
        <authorList>
            <consortium name="DOE Joint Genome Institute"/>
            <person name="Kjaerbolling I."/>
            <person name="Vesth T."/>
            <person name="Frisvad J.C."/>
            <person name="Nybo J.L."/>
            <person name="Theobald S."/>
            <person name="Kildgaard S."/>
            <person name="Isbrandt T."/>
            <person name="Kuo A."/>
            <person name="Sato A."/>
            <person name="Lyhne E.K."/>
            <person name="Kogle M.E."/>
            <person name="Wiebenga A."/>
            <person name="Kun R.S."/>
            <person name="Lubbers R.J."/>
            <person name="Makela M.R."/>
            <person name="Barry K."/>
            <person name="Chovatia M."/>
            <person name="Clum A."/>
            <person name="Daum C."/>
            <person name="Haridas S."/>
            <person name="He G."/>
            <person name="LaButti K."/>
            <person name="Lipzen A."/>
            <person name="Mondo S."/>
            <person name="Riley R."/>
            <person name="Salamov A."/>
            <person name="Simmons B.A."/>
            <person name="Magnuson J.K."/>
            <person name="Henrissat B."/>
            <person name="Mortensen U.H."/>
            <person name="Larsen T.O."/>
            <person name="Devries R.P."/>
            <person name="Grigoriev I.V."/>
            <person name="Machida M."/>
            <person name="Baker S.E."/>
            <person name="Andersen M.R."/>
        </authorList>
    </citation>
    <scope>NUCLEOTIDE SEQUENCE [LARGE SCALE GENOMIC DNA]</scope>
    <source>
        <strain evidence="7">IBT 14317</strain>
    </source>
</reference>
<dbReference type="GO" id="GO:0005975">
    <property type="term" value="P:carbohydrate metabolic process"/>
    <property type="evidence" value="ECO:0007669"/>
    <property type="project" value="InterPro"/>
</dbReference>
<dbReference type="EMBL" id="ML735314">
    <property type="protein sequence ID" value="KAE8386300.1"/>
    <property type="molecule type" value="Genomic_DNA"/>
</dbReference>
<feature type="signal peptide" evidence="6">
    <location>
        <begin position="1"/>
        <end position="18"/>
    </location>
</feature>
<evidence type="ECO:0000256" key="1">
    <source>
        <dbReference type="ARBA" id="ARBA00009865"/>
    </source>
</evidence>
<dbReference type="InterPro" id="IPR006710">
    <property type="entry name" value="Glyco_hydro_43"/>
</dbReference>
<organism evidence="7">
    <name type="scientific">Petromyces alliaceus</name>
    <name type="common">Aspergillus alliaceus</name>
    <dbReference type="NCBI Taxonomy" id="209559"/>
    <lineage>
        <taxon>Eukaryota</taxon>
        <taxon>Fungi</taxon>
        <taxon>Dikarya</taxon>
        <taxon>Ascomycota</taxon>
        <taxon>Pezizomycotina</taxon>
        <taxon>Eurotiomycetes</taxon>
        <taxon>Eurotiomycetidae</taxon>
        <taxon>Eurotiales</taxon>
        <taxon>Aspergillaceae</taxon>
        <taxon>Aspergillus</taxon>
        <taxon>Aspergillus subgen. Circumdati</taxon>
    </lineage>
</organism>
<dbReference type="PANTHER" id="PTHR22925">
    <property type="entry name" value="GLYCOSYL HYDROLASE 43 FAMILY MEMBER"/>
    <property type="match status" value="1"/>
</dbReference>
<evidence type="ECO:0000256" key="2">
    <source>
        <dbReference type="ARBA" id="ARBA00022729"/>
    </source>
</evidence>
<evidence type="ECO:0000313" key="7">
    <source>
        <dbReference type="EMBL" id="KAE8386300.1"/>
    </source>
</evidence>
<protein>
    <submittedName>
        <fullName evidence="7">Glycosyl hydrolase</fullName>
    </submittedName>
</protein>
<dbReference type="GO" id="GO:0004553">
    <property type="term" value="F:hydrolase activity, hydrolyzing O-glycosyl compounds"/>
    <property type="evidence" value="ECO:0007669"/>
    <property type="project" value="InterPro"/>
</dbReference>
<name>A0A5N7BWU2_PETAA</name>
<dbReference type="PANTHER" id="PTHR22925:SF39">
    <property type="entry name" value="PUTATIVE (AFU_ORTHOLOGUE AFUA_5G14190)-RELATED"/>
    <property type="match status" value="1"/>
</dbReference>
<evidence type="ECO:0000256" key="5">
    <source>
        <dbReference type="RuleBase" id="RU361187"/>
    </source>
</evidence>
<dbReference type="AlphaFoldDB" id="A0A5N7BWU2"/>
<proteinExistence type="inferred from homology"/>
<sequence>MLPMRALLLLLYGAIAHGKYIVPGGRWHDTDGNLVNAHAGGITFDENTGRFWWFGEYKIEGQEEGGGVSVYSSEDLATWESHGLALEPVEGHEYISPEHIIQRPKVAYSEEADQYHMFWHADNSSYGWLLQGFAVSDTIGGPYTFVNATAPMGNWSQDYGLFTDYKDGRSYALYSNGDRKEGRDVYLTRYNKAVTELEEIVHRFDKFDLEAPTIIQTDKSYYALMSHKTGYRPNNVVAFRADSLEGPWSQPFTVAPFNTRTFNSQSGSSLKIQGTKKTTYLYIGDQWDTNSLWESRYIWLPVDIDDKKKKLELVWHNVYDLNVKTGEWKPIKGKTYYGKDAKTSGNAFKQEANFASDNVILTGIYGNDSTVTFEGIEGTGKPQWVSFYYQNTDDMGFGDQPGGSPDRIGGSWQLRRISSVVVNGDTSNVQTLYQRDTHKGIILSTPLQLTLEKGNKNTITIGGLHNGFDYKGADLDRIVVYPPEN</sequence>
<evidence type="ECO:0000256" key="3">
    <source>
        <dbReference type="ARBA" id="ARBA00022801"/>
    </source>
</evidence>
<dbReference type="Gene3D" id="2.115.10.20">
    <property type="entry name" value="Glycosyl hydrolase domain, family 43"/>
    <property type="match status" value="1"/>
</dbReference>
<comment type="similarity">
    <text evidence="1 5">Belongs to the glycosyl hydrolase 43 family.</text>
</comment>
<keyword evidence="2 6" id="KW-0732">Signal</keyword>
<dbReference type="InterPro" id="IPR023296">
    <property type="entry name" value="Glyco_hydro_beta-prop_sf"/>
</dbReference>
<evidence type="ECO:0000256" key="6">
    <source>
        <dbReference type="SAM" id="SignalP"/>
    </source>
</evidence>
<keyword evidence="4 5" id="KW-0326">Glycosidase</keyword>
<feature type="chain" id="PRO_5024910439" evidence="6">
    <location>
        <begin position="19"/>
        <end position="485"/>
    </location>
</feature>
<keyword evidence="3 5" id="KW-0378">Hydrolase</keyword>
<accession>A0A5N7BWU2</accession>
<dbReference type="OrthoDB" id="3426327at2759"/>
<dbReference type="SUPFAM" id="SSF75005">
    <property type="entry name" value="Arabinanase/levansucrase/invertase"/>
    <property type="match status" value="1"/>
</dbReference>
<dbReference type="CDD" id="cd18821">
    <property type="entry name" value="GH43_Pc3Gal43A-like"/>
    <property type="match status" value="1"/>
</dbReference>
<evidence type="ECO:0000256" key="4">
    <source>
        <dbReference type="ARBA" id="ARBA00023295"/>
    </source>
</evidence>
<gene>
    <name evidence="7" type="ORF">BDV23DRAFT_190170</name>
</gene>